<evidence type="ECO:0000313" key="11">
    <source>
        <dbReference type="Proteomes" id="UP000214610"/>
    </source>
</evidence>
<keyword evidence="11" id="KW-1185">Reference proteome</keyword>
<dbReference type="SUPFAM" id="SSF52402">
    <property type="entry name" value="Adenine nucleotide alpha hydrolases-like"/>
    <property type="match status" value="1"/>
</dbReference>
<dbReference type="GO" id="GO:0033539">
    <property type="term" value="P:fatty acid beta-oxidation using acyl-CoA dehydrogenase"/>
    <property type="evidence" value="ECO:0007669"/>
    <property type="project" value="TreeGrafter"/>
</dbReference>
<dbReference type="EMBL" id="NHMP01000002">
    <property type="protein sequence ID" value="OXE50357.1"/>
    <property type="molecule type" value="Genomic_DNA"/>
</dbReference>
<feature type="binding site" evidence="8">
    <location>
        <begin position="240"/>
        <end position="244"/>
    </location>
    <ligand>
        <name>FAD</name>
        <dbReference type="ChEBI" id="CHEBI:57692"/>
    </ligand>
</feature>
<evidence type="ECO:0000256" key="3">
    <source>
        <dbReference type="ARBA" id="ARBA00022827"/>
    </source>
</evidence>
<evidence type="ECO:0000256" key="6">
    <source>
        <dbReference type="ARBA" id="ARBA00068674"/>
    </source>
</evidence>
<evidence type="ECO:0000256" key="2">
    <source>
        <dbReference type="ARBA" id="ARBA00022630"/>
    </source>
</evidence>
<evidence type="ECO:0000256" key="4">
    <source>
        <dbReference type="ARBA" id="ARBA00022982"/>
    </source>
</evidence>
<dbReference type="GeneID" id="78363642"/>
<organism evidence="10 11">
    <name type="scientific">Turicimonas muris</name>
    <dbReference type="NCBI Taxonomy" id="1796652"/>
    <lineage>
        <taxon>Bacteria</taxon>
        <taxon>Pseudomonadati</taxon>
        <taxon>Pseudomonadota</taxon>
        <taxon>Betaproteobacteria</taxon>
        <taxon>Burkholderiales</taxon>
        <taxon>Sutterellaceae</taxon>
        <taxon>Turicimonas</taxon>
    </lineage>
</organism>
<comment type="cofactor">
    <cofactor evidence="8">
        <name>FAD</name>
        <dbReference type="ChEBI" id="CHEBI:57692"/>
    </cofactor>
    <text evidence="8">Binds 1 FAD per dimer.</text>
</comment>
<keyword evidence="4" id="KW-0249">Electron transport</keyword>
<dbReference type="SMART" id="SM00893">
    <property type="entry name" value="ETF"/>
    <property type="match status" value="1"/>
</dbReference>
<feature type="binding site" evidence="8">
    <location>
        <begin position="226"/>
        <end position="227"/>
    </location>
    <ligand>
        <name>FAD</name>
        <dbReference type="ChEBI" id="CHEBI:57692"/>
    </ligand>
</feature>
<feature type="binding site" evidence="8">
    <location>
        <position position="278"/>
    </location>
    <ligand>
        <name>FAD</name>
        <dbReference type="ChEBI" id="CHEBI:57692"/>
    </ligand>
</feature>
<feature type="binding site" evidence="8">
    <location>
        <begin position="257"/>
        <end position="264"/>
    </location>
    <ligand>
        <name>FAD</name>
        <dbReference type="ChEBI" id="CHEBI:57692"/>
    </ligand>
</feature>
<keyword evidence="2" id="KW-0285">Flavoprotein</keyword>
<dbReference type="InterPro" id="IPR029035">
    <property type="entry name" value="DHS-like_NAD/FAD-binding_dom"/>
</dbReference>
<dbReference type="SUPFAM" id="SSF52467">
    <property type="entry name" value="DHS-like NAD/FAD-binding domain"/>
    <property type="match status" value="1"/>
</dbReference>
<comment type="caution">
    <text evidence="10">The sequence shown here is derived from an EMBL/GenBank/DDBJ whole genome shotgun (WGS) entry which is preliminary data.</text>
</comment>
<dbReference type="FunFam" id="3.40.50.1220:FF:000001">
    <property type="entry name" value="Electron transfer flavoprotein, alpha subunit"/>
    <property type="match status" value="1"/>
</dbReference>
<dbReference type="InterPro" id="IPR014729">
    <property type="entry name" value="Rossmann-like_a/b/a_fold"/>
</dbReference>
<dbReference type="InterPro" id="IPR014731">
    <property type="entry name" value="ETF_asu_C"/>
</dbReference>
<dbReference type="Gene3D" id="3.40.50.620">
    <property type="entry name" value="HUPs"/>
    <property type="match status" value="1"/>
</dbReference>
<dbReference type="PANTHER" id="PTHR43153:SF1">
    <property type="entry name" value="ELECTRON TRANSFER FLAVOPROTEIN SUBUNIT ALPHA, MITOCHONDRIAL"/>
    <property type="match status" value="1"/>
</dbReference>
<comment type="similarity">
    <text evidence="1">Belongs to the ETF alpha-subunit/FixB family.</text>
</comment>
<dbReference type="PIRSF" id="PIRSF000089">
    <property type="entry name" value="Electra_flavoP_a"/>
    <property type="match status" value="1"/>
</dbReference>
<dbReference type="Gene3D" id="3.40.50.1220">
    <property type="entry name" value="TPP-binding domain"/>
    <property type="match status" value="1"/>
</dbReference>
<dbReference type="Proteomes" id="UP000214610">
    <property type="component" value="Unassembled WGS sequence"/>
</dbReference>
<accession>A0A227KQ25</accession>
<feature type="domain" description="Electron transfer flavoprotein alpha/beta-subunit N-terminal" evidence="9">
    <location>
        <begin position="3"/>
        <end position="181"/>
    </location>
</feature>
<gene>
    <name evidence="10" type="ORF">ADH67_05075</name>
</gene>
<name>A0A227KQ25_9BURK</name>
<reference evidence="11" key="1">
    <citation type="submission" date="2017-05" db="EMBL/GenBank/DDBJ databases">
        <title>Improved OligoMM genomes.</title>
        <authorList>
            <person name="Garzetti D."/>
        </authorList>
    </citation>
    <scope>NUCLEOTIDE SEQUENCE [LARGE SCALE GENOMIC DNA]</scope>
    <source>
        <strain evidence="11">YL45</strain>
    </source>
</reference>
<dbReference type="InterPro" id="IPR001308">
    <property type="entry name" value="ETF_a/FixB"/>
</dbReference>
<dbReference type="GO" id="GO:0050660">
    <property type="term" value="F:flavin adenine dinucleotide binding"/>
    <property type="evidence" value="ECO:0007669"/>
    <property type="project" value="InterPro"/>
</dbReference>
<dbReference type="InterPro" id="IPR014730">
    <property type="entry name" value="ETF_a/b_N"/>
</dbReference>
<dbReference type="AlphaFoldDB" id="A0A227KQ25"/>
<feature type="binding site" evidence="8">
    <location>
        <position position="201"/>
    </location>
    <ligand>
        <name>FAD</name>
        <dbReference type="ChEBI" id="CHEBI:57692"/>
    </ligand>
</feature>
<evidence type="ECO:0000256" key="1">
    <source>
        <dbReference type="ARBA" id="ARBA00005817"/>
    </source>
</evidence>
<evidence type="ECO:0000256" key="7">
    <source>
        <dbReference type="ARBA" id="ARBA00079299"/>
    </source>
</evidence>
<keyword evidence="4" id="KW-0813">Transport</keyword>
<proteinExistence type="inferred from homology"/>
<evidence type="ECO:0000313" key="10">
    <source>
        <dbReference type="EMBL" id="OXE50357.1"/>
    </source>
</evidence>
<dbReference type="InterPro" id="IPR033947">
    <property type="entry name" value="ETF_alpha_N"/>
</dbReference>
<dbReference type="RefSeq" id="WP_066591956.1">
    <property type="nucleotide sequence ID" value="NZ_CAJTBZ010000028.1"/>
</dbReference>
<comment type="function">
    <text evidence="5">The electron transfer flavoprotein serves as a specific electron acceptor for other dehydrogenases. It transfers the electrons to the main respiratory chain via ETF-ubiquinone oxidoreductase (ETF dehydrogenase).</text>
</comment>
<dbReference type="PANTHER" id="PTHR43153">
    <property type="entry name" value="ELECTRON TRANSFER FLAVOPROTEIN ALPHA"/>
    <property type="match status" value="1"/>
</dbReference>
<evidence type="ECO:0000259" key="9">
    <source>
        <dbReference type="SMART" id="SM00893"/>
    </source>
</evidence>
<dbReference type="Pfam" id="PF00766">
    <property type="entry name" value="ETF_alpha"/>
    <property type="match status" value="1"/>
</dbReference>
<dbReference type="Pfam" id="PF01012">
    <property type="entry name" value="ETF"/>
    <property type="match status" value="1"/>
</dbReference>
<sequence length="308" mass="32082">MAVLIIGEHNGSVLNPSAANLAAAASAISSDVDVLVMCQSGEGIVSEAAKLSGIRKVLLAEGEQFNHPIAENVSAQVLQVAKDYSHILFAADSFGKAASPRVAAKLDVAQISEIIKVVSEDTFKRPIYAGAAIATVKSLDPVKVLTVRVTAFDPVGQEGTASIEKIEAVLGTSKVVFLGAEKVESNRPELQSAKIVIAGGRGLANEAEFAEMEQLADKLKAAVGTTRAVVDAGMAPNDWQIGQTGKMIAPDLYIGLGISGAIQHIAGIKDAKVIVAVNKDSEAPIFDVADYGLVADAMDVIRQLQTKL</sequence>
<keyword evidence="3 8" id="KW-0274">FAD</keyword>
<dbReference type="CDD" id="cd01715">
    <property type="entry name" value="ETF_alpha"/>
    <property type="match status" value="1"/>
</dbReference>
<dbReference type="GO" id="GO:0009055">
    <property type="term" value="F:electron transfer activity"/>
    <property type="evidence" value="ECO:0007669"/>
    <property type="project" value="InterPro"/>
</dbReference>
<evidence type="ECO:0000256" key="8">
    <source>
        <dbReference type="PIRSR" id="PIRSR000089-1"/>
    </source>
</evidence>
<evidence type="ECO:0000256" key="5">
    <source>
        <dbReference type="ARBA" id="ARBA00025649"/>
    </source>
</evidence>
<protein>
    <recommendedName>
        <fullName evidence="6">Electron transfer flavoprotein subunit alpha</fullName>
    </recommendedName>
    <alternativeName>
        <fullName evidence="7">Electron transfer flavoprotein large subunit</fullName>
    </alternativeName>
</protein>